<proteinExistence type="predicted"/>
<keyword evidence="2" id="KW-1185">Reference proteome</keyword>
<organism evidence="1 2">
    <name type="scientific">Helicobacter turcicus</name>
    <dbReference type="NCBI Taxonomy" id="2867412"/>
    <lineage>
        <taxon>Bacteria</taxon>
        <taxon>Pseudomonadati</taxon>
        <taxon>Campylobacterota</taxon>
        <taxon>Epsilonproteobacteria</taxon>
        <taxon>Campylobacterales</taxon>
        <taxon>Helicobacteraceae</taxon>
        <taxon>Helicobacter</taxon>
    </lineage>
</organism>
<dbReference type="EMBL" id="JAIGYQ010000010">
    <property type="protein sequence ID" value="MBX7491231.1"/>
    <property type="molecule type" value="Genomic_DNA"/>
</dbReference>
<reference evidence="1 2" key="1">
    <citation type="submission" date="2021-08" db="EMBL/GenBank/DDBJ databases">
        <title>Helicobacter spp. isolated from feces of Anatolian Ground Squirrel (Spermophilus xanthoprymnus) in Turkey.</title>
        <authorList>
            <person name="Aydin F."/>
            <person name="Abay S."/>
            <person name="Kayman T."/>
            <person name="Karakaya E."/>
            <person name="Saticioglu I.B."/>
        </authorList>
    </citation>
    <scope>NUCLEOTIDE SEQUENCE [LARGE SCALE GENOMIC DNA]</scope>
    <source>
        <strain evidence="1 2">Faydin-H70</strain>
    </source>
</reference>
<protein>
    <submittedName>
        <fullName evidence="1">Uncharacterized protein</fullName>
    </submittedName>
</protein>
<gene>
    <name evidence="1" type="ORF">K4G57_07140</name>
</gene>
<evidence type="ECO:0000313" key="2">
    <source>
        <dbReference type="Proteomes" id="UP000700059"/>
    </source>
</evidence>
<sequence length="100" mass="12107">MESLNDSRLNIYIRDFLSDLTFKIYYDDAFRLNLSDYISNENRILKYVYTYGYNYLFTLFYAYFSEQISLEYIAKILQTTSDEVAKLYELYKSKIIISQD</sequence>
<evidence type="ECO:0000313" key="1">
    <source>
        <dbReference type="EMBL" id="MBX7491231.1"/>
    </source>
</evidence>
<accession>A0ABS7JPA5</accession>
<dbReference type="Proteomes" id="UP000700059">
    <property type="component" value="Unassembled WGS sequence"/>
</dbReference>
<name>A0ABS7JPA5_9HELI</name>
<comment type="caution">
    <text evidence="1">The sequence shown here is derived from an EMBL/GenBank/DDBJ whole genome shotgun (WGS) entry which is preliminary data.</text>
</comment>